<comment type="caution">
    <text evidence="9">The sequence shown here is derived from an EMBL/GenBank/DDBJ whole genome shotgun (WGS) entry which is preliminary data.</text>
</comment>
<organism evidence="9 10">
    <name type="scientific">Candidatus Thiodubiliella endoseptemdiera</name>
    <dbReference type="NCBI Taxonomy" id="2738886"/>
    <lineage>
        <taxon>Bacteria</taxon>
        <taxon>Pseudomonadati</taxon>
        <taxon>Pseudomonadota</taxon>
        <taxon>Gammaproteobacteria</taxon>
        <taxon>Candidatus Pseudothioglobaceae</taxon>
        <taxon>Candidatus Thiodubiliella</taxon>
    </lineage>
</organism>
<accession>A0A853F1P5</accession>
<proteinExistence type="inferred from homology"/>
<gene>
    <name evidence="9" type="ORF">H0A76_02480</name>
</gene>
<keyword evidence="4" id="KW-0805">Transcription regulation</keyword>
<dbReference type="AlphaFoldDB" id="A0A853F1P5"/>
<evidence type="ECO:0000256" key="6">
    <source>
        <dbReference type="ARBA" id="ARBA00023163"/>
    </source>
</evidence>
<evidence type="ECO:0000256" key="8">
    <source>
        <dbReference type="RuleBase" id="RU003939"/>
    </source>
</evidence>
<dbReference type="GO" id="GO:0003677">
    <property type="term" value="F:DNA binding"/>
    <property type="evidence" value="ECO:0007669"/>
    <property type="project" value="UniProtKB-KW"/>
</dbReference>
<dbReference type="InterPro" id="IPR010992">
    <property type="entry name" value="IHF-like_DNA-bd_dom_sf"/>
</dbReference>
<dbReference type="GO" id="GO:0006355">
    <property type="term" value="P:regulation of DNA-templated transcription"/>
    <property type="evidence" value="ECO:0007669"/>
    <property type="project" value="InterPro"/>
</dbReference>
<keyword evidence="6" id="KW-0804">Transcription</keyword>
<evidence type="ECO:0000256" key="2">
    <source>
        <dbReference type="ARBA" id="ARBA00018329"/>
    </source>
</evidence>
<reference evidence="9 10" key="1">
    <citation type="submission" date="2020-05" db="EMBL/GenBank/DDBJ databases">
        <title>Horizontal transmission and recombination maintain forever young bacterial symbiont genomes.</title>
        <authorList>
            <person name="Russell S.L."/>
            <person name="Pepper-Tunick E."/>
            <person name="Svedberg J."/>
            <person name="Byrne A."/>
            <person name="Ruelas Castillo J."/>
            <person name="Vollmers C."/>
            <person name="Beinart R.A."/>
            <person name="Corbett-Detig R."/>
        </authorList>
    </citation>
    <scope>NUCLEOTIDE SEQUENCE [LARGE SCALE GENOMIC DNA]</scope>
    <source>
        <strain evidence="9">455</strain>
    </source>
</reference>
<evidence type="ECO:0000313" key="9">
    <source>
        <dbReference type="EMBL" id="NYT26871.1"/>
    </source>
</evidence>
<dbReference type="PANTHER" id="PTHR33175">
    <property type="entry name" value="DNA-BINDING PROTEIN HU"/>
    <property type="match status" value="1"/>
</dbReference>
<dbReference type="GO" id="GO:0005829">
    <property type="term" value="C:cytosol"/>
    <property type="evidence" value="ECO:0007669"/>
    <property type="project" value="TreeGrafter"/>
</dbReference>
<dbReference type="Proteomes" id="UP000568751">
    <property type="component" value="Unassembled WGS sequence"/>
</dbReference>
<dbReference type="EMBL" id="JACCHT010000001">
    <property type="protein sequence ID" value="NYT26871.1"/>
    <property type="molecule type" value="Genomic_DNA"/>
</dbReference>
<dbReference type="NCBIfam" id="NF001401">
    <property type="entry name" value="PRK00285.1"/>
    <property type="match status" value="1"/>
</dbReference>
<dbReference type="GO" id="GO:0030527">
    <property type="term" value="F:structural constituent of chromatin"/>
    <property type="evidence" value="ECO:0007669"/>
    <property type="project" value="InterPro"/>
</dbReference>
<evidence type="ECO:0000256" key="3">
    <source>
        <dbReference type="ARBA" id="ARBA00022845"/>
    </source>
</evidence>
<evidence type="ECO:0000256" key="7">
    <source>
        <dbReference type="ARBA" id="ARBA00023172"/>
    </source>
</evidence>
<keyword evidence="7" id="KW-0233">DNA recombination</keyword>
<dbReference type="SMART" id="SM00411">
    <property type="entry name" value="BHL"/>
    <property type="match status" value="1"/>
</dbReference>
<dbReference type="InterPro" id="IPR020816">
    <property type="entry name" value="Histone-like_DNA-bd_CS"/>
</dbReference>
<dbReference type="InterPro" id="IPR000119">
    <property type="entry name" value="Hist_DNA-bd"/>
</dbReference>
<dbReference type="GO" id="GO:0006417">
    <property type="term" value="P:regulation of translation"/>
    <property type="evidence" value="ECO:0007669"/>
    <property type="project" value="UniProtKB-KW"/>
</dbReference>
<dbReference type="PANTHER" id="PTHR33175:SF2">
    <property type="entry name" value="INTEGRATION HOST FACTOR SUBUNIT ALPHA"/>
    <property type="match status" value="1"/>
</dbReference>
<evidence type="ECO:0000256" key="5">
    <source>
        <dbReference type="ARBA" id="ARBA00023125"/>
    </source>
</evidence>
<dbReference type="GO" id="GO:0006310">
    <property type="term" value="P:DNA recombination"/>
    <property type="evidence" value="ECO:0007669"/>
    <property type="project" value="UniProtKB-KW"/>
</dbReference>
<dbReference type="PRINTS" id="PR01727">
    <property type="entry name" value="DNABINDINGHU"/>
</dbReference>
<dbReference type="PROSITE" id="PS00045">
    <property type="entry name" value="HISTONE_LIKE"/>
    <property type="match status" value="1"/>
</dbReference>
<name>A0A853F1P5_9GAMM</name>
<evidence type="ECO:0000313" key="10">
    <source>
        <dbReference type="Proteomes" id="UP000568751"/>
    </source>
</evidence>
<dbReference type="SUPFAM" id="SSF47729">
    <property type="entry name" value="IHF-like DNA-binding proteins"/>
    <property type="match status" value="1"/>
</dbReference>
<dbReference type="InterPro" id="IPR005684">
    <property type="entry name" value="IHF_alpha"/>
</dbReference>
<dbReference type="CDD" id="cd13835">
    <property type="entry name" value="IHF_A"/>
    <property type="match status" value="1"/>
</dbReference>
<keyword evidence="5" id="KW-0238">DNA-binding</keyword>
<sequence length="92" mass="9885">MSITKKDIANLLVKKVNISHAQALLVTNSFFDTIKDTLAKGEDVKLSGFGNFVIRSKVARPGRNPKTGEAAIISARTVVTFKAGVKLKKATV</sequence>
<protein>
    <recommendedName>
        <fullName evidence="2">Integration host factor subunit alpha</fullName>
    </recommendedName>
</protein>
<dbReference type="Pfam" id="PF00216">
    <property type="entry name" value="Bac_DNA_binding"/>
    <property type="match status" value="1"/>
</dbReference>
<comment type="similarity">
    <text evidence="1 8">Belongs to the bacterial histone-like protein family.</text>
</comment>
<evidence type="ECO:0000256" key="4">
    <source>
        <dbReference type="ARBA" id="ARBA00023015"/>
    </source>
</evidence>
<evidence type="ECO:0000256" key="1">
    <source>
        <dbReference type="ARBA" id="ARBA00010529"/>
    </source>
</evidence>
<dbReference type="GO" id="GO:0009893">
    <property type="term" value="P:positive regulation of metabolic process"/>
    <property type="evidence" value="ECO:0007669"/>
    <property type="project" value="UniProtKB-ARBA"/>
</dbReference>
<keyword evidence="3" id="KW-0810">Translation regulation</keyword>
<dbReference type="Gene3D" id="4.10.520.10">
    <property type="entry name" value="IHF-like DNA-binding proteins"/>
    <property type="match status" value="1"/>
</dbReference>